<dbReference type="InterPro" id="IPR007229">
    <property type="entry name" value="Nic_PRibTrfase-Fam"/>
</dbReference>
<evidence type="ECO:0000256" key="6">
    <source>
        <dbReference type="ARBA" id="ARBA00048668"/>
    </source>
</evidence>
<accession>A0A8S2TTI9</accession>
<dbReference type="AlphaFoldDB" id="A0A8S2TTI9"/>
<dbReference type="SUPFAM" id="SSF51690">
    <property type="entry name" value="Nicotinate/Quinolinate PRTase C-terminal domain-like"/>
    <property type="match status" value="1"/>
</dbReference>
<evidence type="ECO:0000256" key="4">
    <source>
        <dbReference type="ARBA" id="ARBA00022598"/>
    </source>
</evidence>
<dbReference type="Gene3D" id="3.20.140.10">
    <property type="entry name" value="nicotinate phosphoribosyltransferase"/>
    <property type="match status" value="1"/>
</dbReference>
<dbReference type="Pfam" id="PF17956">
    <property type="entry name" value="NAPRTase_C"/>
    <property type="match status" value="1"/>
</dbReference>
<dbReference type="PANTHER" id="PTHR11098:SF1">
    <property type="entry name" value="NICOTINATE PHOSPHORIBOSYLTRANSFERASE"/>
    <property type="match status" value="1"/>
</dbReference>
<evidence type="ECO:0000313" key="8">
    <source>
        <dbReference type="EMBL" id="CAF1516544.1"/>
    </source>
</evidence>
<dbReference type="InterPro" id="IPR036068">
    <property type="entry name" value="Nicotinate_pribotase-like_C"/>
</dbReference>
<comment type="catalytic activity">
    <reaction evidence="6">
        <text>5-phospho-alpha-D-ribose 1-diphosphate + nicotinate + ATP + H2O = nicotinate beta-D-ribonucleotide + ADP + phosphate + diphosphate</text>
        <dbReference type="Rhea" id="RHEA:36163"/>
        <dbReference type="ChEBI" id="CHEBI:15377"/>
        <dbReference type="ChEBI" id="CHEBI:30616"/>
        <dbReference type="ChEBI" id="CHEBI:32544"/>
        <dbReference type="ChEBI" id="CHEBI:33019"/>
        <dbReference type="ChEBI" id="CHEBI:43474"/>
        <dbReference type="ChEBI" id="CHEBI:57502"/>
        <dbReference type="ChEBI" id="CHEBI:58017"/>
        <dbReference type="ChEBI" id="CHEBI:456216"/>
        <dbReference type="EC" id="6.3.4.21"/>
    </reaction>
</comment>
<sequence>MVLHDGKALCDLLTKVEEESPKKNQRILSRHPFSEKVRAFVTPVSILNLHKLYWADNEIKIPLPSLEEIRLYAKNQIESVRKDHKRDLNPTPYKVSVSNDLFELMHKLWMDSMPIGDIE</sequence>
<dbReference type="EC" id="6.3.4.21" evidence="2"/>
<dbReference type="InterPro" id="IPR041619">
    <property type="entry name" value="NAPRTase_C"/>
</dbReference>
<organism evidence="9 10">
    <name type="scientific">Didymodactylos carnosus</name>
    <dbReference type="NCBI Taxonomy" id="1234261"/>
    <lineage>
        <taxon>Eukaryota</taxon>
        <taxon>Metazoa</taxon>
        <taxon>Spiralia</taxon>
        <taxon>Gnathifera</taxon>
        <taxon>Rotifera</taxon>
        <taxon>Eurotatoria</taxon>
        <taxon>Bdelloidea</taxon>
        <taxon>Philodinida</taxon>
        <taxon>Philodinidae</taxon>
        <taxon>Didymodactylos</taxon>
    </lineage>
</organism>
<gene>
    <name evidence="8" type="ORF">OVA965_LOCUS37608</name>
    <name evidence="9" type="ORF">TMI583_LOCUS38696</name>
</gene>
<evidence type="ECO:0000256" key="1">
    <source>
        <dbReference type="ARBA" id="ARBA00004952"/>
    </source>
</evidence>
<dbReference type="PANTHER" id="PTHR11098">
    <property type="entry name" value="NICOTINATE PHOSPHORIBOSYLTRANSFERASE"/>
    <property type="match status" value="1"/>
</dbReference>
<keyword evidence="3" id="KW-0597">Phosphoprotein</keyword>
<comment type="pathway">
    <text evidence="1">Cofactor biosynthesis; NAD(+) biosynthesis; nicotinate D-ribonucleotide from nicotinate: step 1/1.</text>
</comment>
<protein>
    <recommendedName>
        <fullName evidence="2">nicotinate phosphoribosyltransferase</fullName>
        <ecNumber evidence="2">6.3.4.21</ecNumber>
    </recommendedName>
</protein>
<dbReference type="GO" id="GO:0004516">
    <property type="term" value="F:nicotinate phosphoribosyltransferase activity"/>
    <property type="evidence" value="ECO:0007669"/>
    <property type="project" value="UniProtKB-EC"/>
</dbReference>
<keyword evidence="5" id="KW-0662">Pyridine nucleotide biosynthesis</keyword>
<evidence type="ECO:0000256" key="3">
    <source>
        <dbReference type="ARBA" id="ARBA00022553"/>
    </source>
</evidence>
<dbReference type="Proteomes" id="UP000682733">
    <property type="component" value="Unassembled WGS sequence"/>
</dbReference>
<evidence type="ECO:0000259" key="7">
    <source>
        <dbReference type="Pfam" id="PF17956"/>
    </source>
</evidence>
<keyword evidence="4" id="KW-0436">Ligase</keyword>
<feature type="domain" description="Nicotinate phosphoribosyltransferase C-terminal" evidence="7">
    <location>
        <begin position="4"/>
        <end position="104"/>
    </location>
</feature>
<dbReference type="EMBL" id="CAJNOK010035776">
    <property type="protein sequence ID" value="CAF1516544.1"/>
    <property type="molecule type" value="Genomic_DNA"/>
</dbReference>
<dbReference type="GO" id="GO:0005829">
    <property type="term" value="C:cytosol"/>
    <property type="evidence" value="ECO:0007669"/>
    <property type="project" value="TreeGrafter"/>
</dbReference>
<evidence type="ECO:0000313" key="10">
    <source>
        <dbReference type="Proteomes" id="UP000682733"/>
    </source>
</evidence>
<evidence type="ECO:0000256" key="2">
    <source>
        <dbReference type="ARBA" id="ARBA00013236"/>
    </source>
</evidence>
<evidence type="ECO:0000313" key="9">
    <source>
        <dbReference type="EMBL" id="CAF4303798.1"/>
    </source>
</evidence>
<evidence type="ECO:0000256" key="5">
    <source>
        <dbReference type="ARBA" id="ARBA00022642"/>
    </source>
</evidence>
<name>A0A8S2TTI9_9BILA</name>
<reference evidence="9" key="1">
    <citation type="submission" date="2021-02" db="EMBL/GenBank/DDBJ databases">
        <authorList>
            <person name="Nowell W R."/>
        </authorList>
    </citation>
    <scope>NUCLEOTIDE SEQUENCE</scope>
</reference>
<dbReference type="Proteomes" id="UP000677228">
    <property type="component" value="Unassembled WGS sequence"/>
</dbReference>
<comment type="caution">
    <text evidence="9">The sequence shown here is derived from an EMBL/GenBank/DDBJ whole genome shotgun (WGS) entry which is preliminary data.</text>
</comment>
<dbReference type="EMBL" id="CAJOBA010057870">
    <property type="protein sequence ID" value="CAF4303798.1"/>
    <property type="molecule type" value="Genomic_DNA"/>
</dbReference>
<proteinExistence type="predicted"/>
<dbReference type="GO" id="GO:0034355">
    <property type="term" value="P:NAD+ biosynthetic process via the salvage pathway"/>
    <property type="evidence" value="ECO:0007669"/>
    <property type="project" value="TreeGrafter"/>
</dbReference>